<dbReference type="InterPro" id="IPR036196">
    <property type="entry name" value="Ptyr_pPase_sf"/>
</dbReference>
<evidence type="ECO:0000256" key="3">
    <source>
        <dbReference type="ARBA" id="ARBA00022801"/>
    </source>
</evidence>
<evidence type="ECO:0000313" key="9">
    <source>
        <dbReference type="Proteomes" id="UP000321440"/>
    </source>
</evidence>
<dbReference type="PRINTS" id="PR00719">
    <property type="entry name" value="LMWPTPASE"/>
</dbReference>
<dbReference type="Gene3D" id="3.40.50.2300">
    <property type="match status" value="1"/>
</dbReference>
<dbReference type="InterPro" id="IPR050438">
    <property type="entry name" value="LMW_PTPase"/>
</dbReference>
<dbReference type="SMART" id="SM00226">
    <property type="entry name" value="LMWPc"/>
    <property type="match status" value="1"/>
</dbReference>
<evidence type="ECO:0000256" key="1">
    <source>
        <dbReference type="ARBA" id="ARBA00011063"/>
    </source>
</evidence>
<evidence type="ECO:0000256" key="2">
    <source>
        <dbReference type="ARBA" id="ARBA00013064"/>
    </source>
</evidence>
<name>A0A511W743_9BACI</name>
<feature type="active site" evidence="6">
    <location>
        <position position="14"/>
    </location>
</feature>
<feature type="domain" description="Phosphotyrosine protein phosphatase I" evidence="7">
    <location>
        <begin position="2"/>
        <end position="149"/>
    </location>
</feature>
<evidence type="ECO:0000313" key="8">
    <source>
        <dbReference type="EMBL" id="GEN46827.1"/>
    </source>
</evidence>
<dbReference type="OrthoDB" id="9784339at2"/>
<dbReference type="AlphaFoldDB" id="A0A511W743"/>
<proteinExistence type="inferred from homology"/>
<feature type="active site" description="Nucleophile" evidence="6">
    <location>
        <position position="8"/>
    </location>
</feature>
<dbReference type="InterPro" id="IPR023485">
    <property type="entry name" value="Ptyr_pPase"/>
</dbReference>
<keyword evidence="9" id="KW-1185">Reference proteome</keyword>
<feature type="active site" description="Proton donor" evidence="6">
    <location>
        <position position="125"/>
    </location>
</feature>
<comment type="caution">
    <text evidence="8">The sequence shown here is derived from an EMBL/GenBank/DDBJ whole genome shotgun (WGS) entry which is preliminary data.</text>
</comment>
<reference evidence="8 9" key="1">
    <citation type="submission" date="2019-07" db="EMBL/GenBank/DDBJ databases">
        <title>Whole genome shotgun sequence of Alkalibacillus haloalkaliphilus NBRC 103110.</title>
        <authorList>
            <person name="Hosoyama A."/>
            <person name="Uohara A."/>
            <person name="Ohji S."/>
            <person name="Ichikawa N."/>
        </authorList>
    </citation>
    <scope>NUCLEOTIDE SEQUENCE [LARGE SCALE GENOMIC DNA]</scope>
    <source>
        <strain evidence="8 9">NBRC 103110</strain>
    </source>
</reference>
<dbReference type="EMBL" id="BJYA01000019">
    <property type="protein sequence ID" value="GEN46827.1"/>
    <property type="molecule type" value="Genomic_DNA"/>
</dbReference>
<sequence length="156" mass="17432">MVKVLFVCLGNICRSPMAEAVFQDLVSQKGLEDQFVVDSAGTGDYHIGSSPHQGTLEQLKENGINGSGLTARQINEDDFVHFDYIIAMEDDNIRNIRQIEVDGHQAVVKKLLDYIPNSAVKNVPDPYFTGNFDETYDLVSTACKYLLDDIRSEKDL</sequence>
<comment type="similarity">
    <text evidence="1">Belongs to the low molecular weight phosphotyrosine protein phosphatase family.</text>
</comment>
<evidence type="ECO:0000256" key="5">
    <source>
        <dbReference type="ARBA" id="ARBA00051722"/>
    </source>
</evidence>
<dbReference type="EC" id="3.1.3.48" evidence="2"/>
<gene>
    <name evidence="8" type="primary">ptp</name>
    <name evidence="8" type="ORF">AHA02nite_26030</name>
</gene>
<organism evidence="8 9">
    <name type="scientific">Alkalibacillus haloalkaliphilus</name>
    <dbReference type="NCBI Taxonomy" id="94136"/>
    <lineage>
        <taxon>Bacteria</taxon>
        <taxon>Bacillati</taxon>
        <taxon>Bacillota</taxon>
        <taxon>Bacilli</taxon>
        <taxon>Bacillales</taxon>
        <taxon>Bacillaceae</taxon>
        <taxon>Alkalibacillus</taxon>
    </lineage>
</organism>
<dbReference type="PANTHER" id="PTHR11717">
    <property type="entry name" value="LOW MOLECULAR WEIGHT PROTEIN TYROSINE PHOSPHATASE"/>
    <property type="match status" value="1"/>
</dbReference>
<evidence type="ECO:0000256" key="4">
    <source>
        <dbReference type="ARBA" id="ARBA00022912"/>
    </source>
</evidence>
<dbReference type="SUPFAM" id="SSF52788">
    <property type="entry name" value="Phosphotyrosine protein phosphatases I"/>
    <property type="match status" value="1"/>
</dbReference>
<dbReference type="FunFam" id="3.40.50.2300:FF:000113">
    <property type="entry name" value="Low molecular weight protein-tyrosine-phosphatase"/>
    <property type="match status" value="1"/>
</dbReference>
<keyword evidence="3" id="KW-0378">Hydrolase</keyword>
<dbReference type="PANTHER" id="PTHR11717:SF7">
    <property type="entry name" value="LOW MOLECULAR WEIGHT PHOSPHOTYROSINE PROTEIN PHOSPHATASE"/>
    <property type="match status" value="1"/>
</dbReference>
<dbReference type="GO" id="GO:0004725">
    <property type="term" value="F:protein tyrosine phosphatase activity"/>
    <property type="evidence" value="ECO:0007669"/>
    <property type="project" value="UniProtKB-EC"/>
</dbReference>
<dbReference type="Pfam" id="PF01451">
    <property type="entry name" value="LMWPc"/>
    <property type="match status" value="1"/>
</dbReference>
<dbReference type="Proteomes" id="UP000321440">
    <property type="component" value="Unassembled WGS sequence"/>
</dbReference>
<evidence type="ECO:0000256" key="6">
    <source>
        <dbReference type="PIRSR" id="PIRSR617867-1"/>
    </source>
</evidence>
<dbReference type="InterPro" id="IPR017867">
    <property type="entry name" value="Tyr_phospatase_low_mol_wt"/>
</dbReference>
<evidence type="ECO:0000259" key="7">
    <source>
        <dbReference type="SMART" id="SM00226"/>
    </source>
</evidence>
<keyword evidence="4" id="KW-0904">Protein phosphatase</keyword>
<dbReference type="RefSeq" id="WP_146817996.1">
    <property type="nucleotide sequence ID" value="NZ_BJYA01000019.1"/>
</dbReference>
<protein>
    <recommendedName>
        <fullName evidence="2">protein-tyrosine-phosphatase</fullName>
        <ecNumber evidence="2">3.1.3.48</ecNumber>
    </recommendedName>
</protein>
<comment type="catalytic activity">
    <reaction evidence="5">
        <text>O-phospho-L-tyrosyl-[protein] + H2O = L-tyrosyl-[protein] + phosphate</text>
        <dbReference type="Rhea" id="RHEA:10684"/>
        <dbReference type="Rhea" id="RHEA-COMP:10136"/>
        <dbReference type="Rhea" id="RHEA-COMP:20101"/>
        <dbReference type="ChEBI" id="CHEBI:15377"/>
        <dbReference type="ChEBI" id="CHEBI:43474"/>
        <dbReference type="ChEBI" id="CHEBI:46858"/>
        <dbReference type="ChEBI" id="CHEBI:61978"/>
        <dbReference type="EC" id="3.1.3.48"/>
    </reaction>
</comment>
<accession>A0A511W743</accession>
<dbReference type="CDD" id="cd16343">
    <property type="entry name" value="LMWPTP"/>
    <property type="match status" value="1"/>
</dbReference>